<dbReference type="KEGG" id="gaz:Pan241w_24650"/>
<dbReference type="PANTHER" id="PTHR23076:SF97">
    <property type="entry name" value="ATP-DEPENDENT ZINC METALLOPROTEASE YME1L1"/>
    <property type="match status" value="1"/>
</dbReference>
<dbReference type="Gene3D" id="1.20.58.760">
    <property type="entry name" value="Peptidase M41"/>
    <property type="match status" value="1"/>
</dbReference>
<feature type="binding site" evidence="15">
    <location>
        <position position="538"/>
    </location>
    <ligand>
        <name>Zn(2+)</name>
        <dbReference type="ChEBI" id="CHEBI:29105"/>
        <note>catalytic</note>
    </ligand>
</feature>
<feature type="region of interest" description="Disordered" evidence="17">
    <location>
        <begin position="646"/>
        <end position="666"/>
    </location>
</feature>
<evidence type="ECO:0000256" key="10">
    <source>
        <dbReference type="ARBA" id="ARBA00022840"/>
    </source>
</evidence>
<dbReference type="FunFam" id="1.20.58.760:FF:000001">
    <property type="entry name" value="ATP-dependent zinc metalloprotease FtsH"/>
    <property type="match status" value="1"/>
</dbReference>
<dbReference type="FunFam" id="3.40.50.300:FF:000001">
    <property type="entry name" value="ATP-dependent zinc metalloprotease FtsH"/>
    <property type="match status" value="1"/>
</dbReference>
<dbReference type="Gene3D" id="3.40.50.300">
    <property type="entry name" value="P-loop containing nucleotide triphosphate hydrolases"/>
    <property type="match status" value="1"/>
</dbReference>
<dbReference type="InterPro" id="IPR005936">
    <property type="entry name" value="FtsH"/>
</dbReference>
<keyword evidence="4 15" id="KW-0645">Protease</keyword>
<dbReference type="EC" id="3.4.24.-" evidence="15"/>
<sequence length="666" mass="73520">MASPPEIPQENPPKGKAPQKQPGKDSQGAAPSTGPWLIILLILVIGSLIMMKNSPENTGSKVDYSFFISELKRGNVESVDFHGDILTGKWKIRPENPDKEKKEKEEKLAEEFNTVLPSHPVEDRDLVPELIKQKVDFKAESTNVGIGTYIIPWLIGPLLIIGFFWFMLRRSADPMGSGMLGNFTKSPAKRFRPSEEQTTFDDVAAMEQAKSELQEVVEFLKTPAKFQRLGAQIPKGVLLMGSPGTGKTLLARATAGEAGVPFYSINGSEFIQMFVGVGASRVRDLFRTAKENAPCIIFVDEIDAVGRIRGAGLGGGHDEREQTLNQMLSEMDGFQQNEAVIIIAATNRPDVLDPALLRPGRFDRHITVDRPTKEGRAAILKVHSRKIPLADDVDLNHIAAGTIGFSGADLKNLVNEAALSATRLNKDQVDKEDFDNARDRVLMGPEREEILSEKEREMTAYHEAGHALLAWLLPEIDPVHKVTVIPRGRALGVTQLLPDEERYNMGEKQLHSQLAFMLGGRAAEGIVFGEHTAGAADDIKRATQITRKMVGQWGMSDVIGPVAFRHSDENPFLGKEMKSQGECSEETAHVIDQEMQRFLNAAEQRAEEILTENREKLDLLAKALVEQEAIDSNDIKRLIGVSVREQAKLDSAKETGTESQSENESE</sequence>
<comment type="similarity">
    <text evidence="2 15">In the C-terminal section; belongs to the peptidase M41 family.</text>
</comment>
<protein>
    <recommendedName>
        <fullName evidence="15">ATP-dependent zinc metalloprotease FtsH</fullName>
        <ecNumber evidence="15">3.4.24.-</ecNumber>
    </recommendedName>
</protein>
<dbReference type="InterPro" id="IPR041569">
    <property type="entry name" value="AAA_lid_3"/>
</dbReference>
<dbReference type="Pfam" id="PF01434">
    <property type="entry name" value="Peptidase_M41"/>
    <property type="match status" value="1"/>
</dbReference>
<evidence type="ECO:0000256" key="1">
    <source>
        <dbReference type="ARBA" id="ARBA00004370"/>
    </source>
</evidence>
<evidence type="ECO:0000256" key="11">
    <source>
        <dbReference type="ARBA" id="ARBA00022989"/>
    </source>
</evidence>
<dbReference type="InterPro" id="IPR011546">
    <property type="entry name" value="Pept_M41_FtsH_extracell"/>
</dbReference>
<dbReference type="InterPro" id="IPR037219">
    <property type="entry name" value="Peptidase_M41-like"/>
</dbReference>
<keyword evidence="20" id="KW-1185">Reference proteome</keyword>
<dbReference type="InterPro" id="IPR003960">
    <property type="entry name" value="ATPase_AAA_CS"/>
</dbReference>
<dbReference type="CDD" id="cd19501">
    <property type="entry name" value="RecA-like_FtsH"/>
    <property type="match status" value="1"/>
</dbReference>
<comment type="similarity">
    <text evidence="16">Belongs to the AAA ATPase family.</text>
</comment>
<dbReference type="HAMAP" id="MF_01458">
    <property type="entry name" value="FtsH"/>
    <property type="match status" value="1"/>
</dbReference>
<dbReference type="InterPro" id="IPR003593">
    <property type="entry name" value="AAA+_ATPase"/>
</dbReference>
<dbReference type="Pfam" id="PF17862">
    <property type="entry name" value="AAA_lid_3"/>
    <property type="match status" value="1"/>
</dbReference>
<evidence type="ECO:0000256" key="3">
    <source>
        <dbReference type="ARBA" id="ARBA00022475"/>
    </source>
</evidence>
<feature type="compositionally biased region" description="Pro residues" evidence="17">
    <location>
        <begin position="1"/>
        <end position="11"/>
    </location>
</feature>
<evidence type="ECO:0000256" key="12">
    <source>
        <dbReference type="ARBA" id="ARBA00023049"/>
    </source>
</evidence>
<keyword evidence="12 15" id="KW-0482">Metalloprotease</keyword>
<dbReference type="GO" id="GO:0005886">
    <property type="term" value="C:plasma membrane"/>
    <property type="evidence" value="ECO:0007669"/>
    <property type="project" value="UniProtKB-SubCell"/>
</dbReference>
<feature type="binding site" evidence="15">
    <location>
        <position position="466"/>
    </location>
    <ligand>
        <name>Zn(2+)</name>
        <dbReference type="ChEBI" id="CHEBI:29105"/>
        <note>catalytic</note>
    </ligand>
</feature>
<dbReference type="InterPro" id="IPR027417">
    <property type="entry name" value="P-loop_NTPase"/>
</dbReference>
<dbReference type="GO" id="GO:0005524">
    <property type="term" value="F:ATP binding"/>
    <property type="evidence" value="ECO:0007669"/>
    <property type="project" value="UniProtKB-UniRule"/>
</dbReference>
<comment type="subcellular location">
    <subcellularLocation>
        <location evidence="15">Cell membrane</location>
        <topology evidence="15">Multi-pass membrane protein</topology>
        <orientation evidence="15">Cytoplasmic side</orientation>
    </subcellularLocation>
    <subcellularLocation>
        <location evidence="1">Membrane</location>
    </subcellularLocation>
</comment>
<name>A0A517RES3_9PLAN</name>
<keyword evidence="6 15" id="KW-0479">Metal-binding</keyword>
<dbReference type="Gene3D" id="1.10.8.60">
    <property type="match status" value="1"/>
</dbReference>
<dbReference type="NCBIfam" id="TIGR01241">
    <property type="entry name" value="FtsH_fam"/>
    <property type="match status" value="1"/>
</dbReference>
<evidence type="ECO:0000256" key="5">
    <source>
        <dbReference type="ARBA" id="ARBA00022692"/>
    </source>
</evidence>
<feature type="compositionally biased region" description="Basic and acidic residues" evidence="17">
    <location>
        <begin position="646"/>
        <end position="656"/>
    </location>
</feature>
<keyword evidence="7 15" id="KW-0547">Nucleotide-binding</keyword>
<dbReference type="GO" id="GO:0030163">
    <property type="term" value="P:protein catabolic process"/>
    <property type="evidence" value="ECO:0007669"/>
    <property type="project" value="UniProtKB-UniRule"/>
</dbReference>
<evidence type="ECO:0000256" key="7">
    <source>
        <dbReference type="ARBA" id="ARBA00022741"/>
    </source>
</evidence>
<comment type="function">
    <text evidence="15">Acts as a processive, ATP-dependent zinc metallopeptidase for both cytoplasmic and membrane proteins. Plays a role in the quality control of integral membrane proteins.</text>
</comment>
<keyword evidence="3 15" id="KW-1003">Cell membrane</keyword>
<proteinExistence type="inferred from homology"/>
<evidence type="ECO:0000256" key="13">
    <source>
        <dbReference type="ARBA" id="ARBA00023136"/>
    </source>
</evidence>
<dbReference type="GO" id="GO:0004222">
    <property type="term" value="F:metalloendopeptidase activity"/>
    <property type="evidence" value="ECO:0007669"/>
    <property type="project" value="InterPro"/>
</dbReference>
<feature type="active site" evidence="15">
    <location>
        <position position="463"/>
    </location>
</feature>
<comment type="similarity">
    <text evidence="14 15">In the central section; belongs to the AAA ATPase family.</text>
</comment>
<evidence type="ECO:0000256" key="4">
    <source>
        <dbReference type="ARBA" id="ARBA00022670"/>
    </source>
</evidence>
<dbReference type="SUPFAM" id="SSF140990">
    <property type="entry name" value="FtsH protease domain-like"/>
    <property type="match status" value="1"/>
</dbReference>
<evidence type="ECO:0000313" key="20">
    <source>
        <dbReference type="Proteomes" id="UP000317171"/>
    </source>
</evidence>
<evidence type="ECO:0000256" key="14">
    <source>
        <dbReference type="ARBA" id="ARBA00061570"/>
    </source>
</evidence>
<dbReference type="AlphaFoldDB" id="A0A517RES3"/>
<dbReference type="Pfam" id="PF06480">
    <property type="entry name" value="FtsH_ext"/>
    <property type="match status" value="1"/>
</dbReference>
<dbReference type="Pfam" id="PF00004">
    <property type="entry name" value="AAA"/>
    <property type="match status" value="1"/>
</dbReference>
<dbReference type="GO" id="GO:0016887">
    <property type="term" value="F:ATP hydrolysis activity"/>
    <property type="evidence" value="ECO:0007669"/>
    <property type="project" value="UniProtKB-UniRule"/>
</dbReference>
<evidence type="ECO:0000256" key="15">
    <source>
        <dbReference type="HAMAP-Rule" id="MF_01458"/>
    </source>
</evidence>
<evidence type="ECO:0000313" key="19">
    <source>
        <dbReference type="EMBL" id="QDT42381.1"/>
    </source>
</evidence>
<reference evidence="19 20" key="1">
    <citation type="submission" date="2019-02" db="EMBL/GenBank/DDBJ databases">
        <title>Deep-cultivation of Planctomycetes and their phenomic and genomic characterization uncovers novel biology.</title>
        <authorList>
            <person name="Wiegand S."/>
            <person name="Jogler M."/>
            <person name="Boedeker C."/>
            <person name="Pinto D."/>
            <person name="Vollmers J."/>
            <person name="Rivas-Marin E."/>
            <person name="Kohn T."/>
            <person name="Peeters S.H."/>
            <person name="Heuer A."/>
            <person name="Rast P."/>
            <person name="Oberbeckmann S."/>
            <person name="Bunk B."/>
            <person name="Jeske O."/>
            <person name="Meyerdierks A."/>
            <person name="Storesund J.E."/>
            <person name="Kallscheuer N."/>
            <person name="Luecker S."/>
            <person name="Lage O.M."/>
            <person name="Pohl T."/>
            <person name="Merkel B.J."/>
            <person name="Hornburger P."/>
            <person name="Mueller R.-W."/>
            <person name="Bruemmer F."/>
            <person name="Labrenz M."/>
            <person name="Spormann A.M."/>
            <person name="Op den Camp H."/>
            <person name="Overmann J."/>
            <person name="Amann R."/>
            <person name="Jetten M.S.M."/>
            <person name="Mascher T."/>
            <person name="Medema M.H."/>
            <person name="Devos D.P."/>
            <person name="Kaster A.-K."/>
            <person name="Ovreas L."/>
            <person name="Rohde M."/>
            <person name="Galperin M.Y."/>
            <person name="Jogler C."/>
        </authorList>
    </citation>
    <scope>NUCLEOTIDE SEQUENCE [LARGE SCALE GENOMIC DNA]</scope>
    <source>
        <strain evidence="19 20">Pan241w</strain>
    </source>
</reference>
<dbReference type="Gene3D" id="3.30.720.210">
    <property type="match status" value="1"/>
</dbReference>
<keyword evidence="10 15" id="KW-0067">ATP-binding</keyword>
<dbReference type="SMART" id="SM00382">
    <property type="entry name" value="AAA"/>
    <property type="match status" value="1"/>
</dbReference>
<keyword evidence="5 15" id="KW-0812">Transmembrane</keyword>
<dbReference type="Proteomes" id="UP000317171">
    <property type="component" value="Chromosome"/>
</dbReference>
<dbReference type="GO" id="GO:0008270">
    <property type="term" value="F:zinc ion binding"/>
    <property type="evidence" value="ECO:0007669"/>
    <property type="project" value="UniProtKB-UniRule"/>
</dbReference>
<feature type="region of interest" description="Disordered" evidence="17">
    <location>
        <begin position="1"/>
        <end position="31"/>
    </location>
</feature>
<accession>A0A517RES3</accession>
<dbReference type="PROSITE" id="PS00674">
    <property type="entry name" value="AAA"/>
    <property type="match status" value="1"/>
</dbReference>
<feature type="binding site" evidence="15">
    <location>
        <begin position="241"/>
        <end position="248"/>
    </location>
    <ligand>
        <name>ATP</name>
        <dbReference type="ChEBI" id="CHEBI:30616"/>
    </ligand>
</feature>
<dbReference type="FunFam" id="1.10.8.60:FF:000001">
    <property type="entry name" value="ATP-dependent zinc metalloprotease FtsH"/>
    <property type="match status" value="1"/>
</dbReference>
<dbReference type="SUPFAM" id="SSF52540">
    <property type="entry name" value="P-loop containing nucleoside triphosphate hydrolases"/>
    <property type="match status" value="1"/>
</dbReference>
<evidence type="ECO:0000256" key="6">
    <source>
        <dbReference type="ARBA" id="ARBA00022723"/>
    </source>
</evidence>
<dbReference type="PANTHER" id="PTHR23076">
    <property type="entry name" value="METALLOPROTEASE M41 FTSH"/>
    <property type="match status" value="1"/>
</dbReference>
<dbReference type="InterPro" id="IPR003959">
    <property type="entry name" value="ATPase_AAA_core"/>
</dbReference>
<evidence type="ECO:0000256" key="8">
    <source>
        <dbReference type="ARBA" id="ARBA00022801"/>
    </source>
</evidence>
<dbReference type="GO" id="GO:0006508">
    <property type="term" value="P:proteolysis"/>
    <property type="evidence" value="ECO:0007669"/>
    <property type="project" value="UniProtKB-KW"/>
</dbReference>
<dbReference type="GO" id="GO:0004176">
    <property type="term" value="F:ATP-dependent peptidase activity"/>
    <property type="evidence" value="ECO:0007669"/>
    <property type="project" value="InterPro"/>
</dbReference>
<keyword evidence="9 15" id="KW-0862">Zinc</keyword>
<evidence type="ECO:0000256" key="9">
    <source>
        <dbReference type="ARBA" id="ARBA00022833"/>
    </source>
</evidence>
<feature type="compositionally biased region" description="Low complexity" evidence="17">
    <location>
        <begin position="12"/>
        <end position="21"/>
    </location>
</feature>
<dbReference type="InterPro" id="IPR000642">
    <property type="entry name" value="Peptidase_M41"/>
</dbReference>
<dbReference type="RefSeq" id="WP_145215518.1">
    <property type="nucleotide sequence ID" value="NZ_CP036269.1"/>
</dbReference>
<evidence type="ECO:0000256" key="17">
    <source>
        <dbReference type="SAM" id="MobiDB-lite"/>
    </source>
</evidence>
<evidence type="ECO:0000256" key="16">
    <source>
        <dbReference type="RuleBase" id="RU003651"/>
    </source>
</evidence>
<dbReference type="EMBL" id="CP036269">
    <property type="protein sequence ID" value="QDT42381.1"/>
    <property type="molecule type" value="Genomic_DNA"/>
</dbReference>
<organism evidence="19 20">
    <name type="scientific">Gimesia alba</name>
    <dbReference type="NCBI Taxonomy" id="2527973"/>
    <lineage>
        <taxon>Bacteria</taxon>
        <taxon>Pseudomonadati</taxon>
        <taxon>Planctomycetota</taxon>
        <taxon>Planctomycetia</taxon>
        <taxon>Planctomycetales</taxon>
        <taxon>Planctomycetaceae</taxon>
        <taxon>Gimesia</taxon>
    </lineage>
</organism>
<keyword evidence="11 15" id="KW-1133">Transmembrane helix</keyword>
<evidence type="ECO:0000259" key="18">
    <source>
        <dbReference type="SMART" id="SM00382"/>
    </source>
</evidence>
<feature type="transmembrane region" description="Helical" evidence="15">
    <location>
        <begin position="146"/>
        <end position="168"/>
    </location>
</feature>
<feature type="domain" description="AAA+ ATPase" evidence="18">
    <location>
        <begin position="233"/>
        <end position="372"/>
    </location>
</feature>
<feature type="transmembrane region" description="Helical" evidence="15">
    <location>
        <begin position="33"/>
        <end position="51"/>
    </location>
</feature>
<feature type="binding site" evidence="15">
    <location>
        <position position="462"/>
    </location>
    <ligand>
        <name>Zn(2+)</name>
        <dbReference type="ChEBI" id="CHEBI:29105"/>
        <note>catalytic</note>
    </ligand>
</feature>
<gene>
    <name evidence="19" type="primary">ftsH_1</name>
    <name evidence="15" type="synonym">ftsH</name>
    <name evidence="19" type="ORF">Pan241w_24650</name>
</gene>
<dbReference type="OrthoDB" id="9809379at2"/>
<keyword evidence="8 15" id="KW-0378">Hydrolase</keyword>
<comment type="subunit">
    <text evidence="15">Homohexamer.</text>
</comment>
<keyword evidence="13 15" id="KW-0472">Membrane</keyword>
<comment type="cofactor">
    <cofactor evidence="15">
        <name>Zn(2+)</name>
        <dbReference type="ChEBI" id="CHEBI:29105"/>
    </cofactor>
    <text evidence="15">Binds 1 zinc ion per subunit.</text>
</comment>
<evidence type="ECO:0000256" key="2">
    <source>
        <dbReference type="ARBA" id="ARBA00010044"/>
    </source>
</evidence>